<sequence length="41" mass="4475">MPGLDVGDRVADLTFLRPAGTAGRLSEFPGPLLLVFLRHLR</sequence>
<proteinExistence type="predicted"/>
<organism evidence="1 2">
    <name type="scientific">Frigoriglobus tundricola</name>
    <dbReference type="NCBI Taxonomy" id="2774151"/>
    <lineage>
        <taxon>Bacteria</taxon>
        <taxon>Pseudomonadati</taxon>
        <taxon>Planctomycetota</taxon>
        <taxon>Planctomycetia</taxon>
        <taxon>Gemmatales</taxon>
        <taxon>Gemmataceae</taxon>
        <taxon>Frigoriglobus</taxon>
    </lineage>
</organism>
<reference evidence="2" key="1">
    <citation type="submission" date="2020-05" db="EMBL/GenBank/DDBJ databases">
        <title>Frigoriglobus tundricola gen. nov., sp. nov., a psychrotolerant cellulolytic planctomycete of the family Gemmataceae with two divergent copies of 16S rRNA gene.</title>
        <authorList>
            <person name="Kulichevskaya I.S."/>
            <person name="Ivanova A.A."/>
            <person name="Naumoff D.G."/>
            <person name="Beletsky A.V."/>
            <person name="Rijpstra W.I.C."/>
            <person name="Sinninghe Damste J.S."/>
            <person name="Mardanov A.V."/>
            <person name="Ravin N.V."/>
            <person name="Dedysh S.N."/>
        </authorList>
    </citation>
    <scope>NUCLEOTIDE SEQUENCE [LARGE SCALE GENOMIC DNA]</scope>
    <source>
        <strain evidence="2">PL17</strain>
    </source>
</reference>
<gene>
    <name evidence="1" type="ORF">FTUN_2199</name>
</gene>
<keyword evidence="2" id="KW-1185">Reference proteome</keyword>
<dbReference type="KEGG" id="ftj:FTUN_2199"/>
<accession>A0A6M5YKW9</accession>
<dbReference type="Proteomes" id="UP000503447">
    <property type="component" value="Chromosome"/>
</dbReference>
<dbReference type="AlphaFoldDB" id="A0A6M5YKW9"/>
<name>A0A6M5YKW9_9BACT</name>
<protein>
    <submittedName>
        <fullName evidence="1">Uncharacterized protein</fullName>
    </submittedName>
</protein>
<evidence type="ECO:0000313" key="2">
    <source>
        <dbReference type="Proteomes" id="UP000503447"/>
    </source>
</evidence>
<dbReference type="EMBL" id="CP053452">
    <property type="protein sequence ID" value="QJW94677.1"/>
    <property type="molecule type" value="Genomic_DNA"/>
</dbReference>
<evidence type="ECO:0000313" key="1">
    <source>
        <dbReference type="EMBL" id="QJW94677.1"/>
    </source>
</evidence>